<gene>
    <name evidence="3" type="ORF">CRM22_000139</name>
</gene>
<evidence type="ECO:0000256" key="2">
    <source>
        <dbReference type="SAM" id="SignalP"/>
    </source>
</evidence>
<reference evidence="3 4" key="1">
    <citation type="journal article" date="2019" name="BMC Genomics">
        <title>New insights from Opisthorchis felineus genome: update on genomics of the epidemiologically important liver flukes.</title>
        <authorList>
            <person name="Ershov N.I."/>
            <person name="Mordvinov V.A."/>
            <person name="Prokhortchouk E.B."/>
            <person name="Pakharukova M.Y."/>
            <person name="Gunbin K.V."/>
            <person name="Ustyantsev K."/>
            <person name="Genaev M.A."/>
            <person name="Blinov A.G."/>
            <person name="Mazur A."/>
            <person name="Boulygina E."/>
            <person name="Tsygankova S."/>
            <person name="Khrameeva E."/>
            <person name="Chekanov N."/>
            <person name="Fan G."/>
            <person name="Xiao A."/>
            <person name="Zhang H."/>
            <person name="Xu X."/>
            <person name="Yang H."/>
            <person name="Solovyev V."/>
            <person name="Lee S.M."/>
            <person name="Liu X."/>
            <person name="Afonnikov D.A."/>
            <person name="Skryabin K.G."/>
        </authorList>
    </citation>
    <scope>NUCLEOTIDE SEQUENCE [LARGE SCALE GENOMIC DNA]</scope>
    <source>
        <strain evidence="3">AK-0245</strain>
        <tissue evidence="3">Whole organism</tissue>
    </source>
</reference>
<evidence type="ECO:0000313" key="4">
    <source>
        <dbReference type="Proteomes" id="UP000308267"/>
    </source>
</evidence>
<keyword evidence="2" id="KW-0732">Signal</keyword>
<proteinExistence type="predicted"/>
<comment type="caution">
    <text evidence="3">The sequence shown here is derived from an EMBL/GenBank/DDBJ whole genome shotgun (WGS) entry which is preliminary data.</text>
</comment>
<feature type="signal peptide" evidence="2">
    <location>
        <begin position="1"/>
        <end position="21"/>
    </location>
</feature>
<evidence type="ECO:0000313" key="3">
    <source>
        <dbReference type="EMBL" id="TGZ75903.1"/>
    </source>
</evidence>
<evidence type="ECO:0008006" key="5">
    <source>
        <dbReference type="Google" id="ProtNLM"/>
    </source>
</evidence>
<keyword evidence="4" id="KW-1185">Reference proteome</keyword>
<organism evidence="3 4">
    <name type="scientific">Opisthorchis felineus</name>
    <dbReference type="NCBI Taxonomy" id="147828"/>
    <lineage>
        <taxon>Eukaryota</taxon>
        <taxon>Metazoa</taxon>
        <taxon>Spiralia</taxon>
        <taxon>Lophotrochozoa</taxon>
        <taxon>Platyhelminthes</taxon>
        <taxon>Trematoda</taxon>
        <taxon>Digenea</taxon>
        <taxon>Opisthorchiida</taxon>
        <taxon>Opisthorchiata</taxon>
        <taxon>Opisthorchiidae</taxon>
        <taxon>Opisthorchis</taxon>
    </lineage>
</organism>
<dbReference type="Proteomes" id="UP000308267">
    <property type="component" value="Unassembled WGS sequence"/>
</dbReference>
<feature type="region of interest" description="Disordered" evidence="1">
    <location>
        <begin position="140"/>
        <end position="173"/>
    </location>
</feature>
<dbReference type="InterPro" id="IPR046350">
    <property type="entry name" value="Cystatin_sf"/>
</dbReference>
<evidence type="ECO:0000256" key="1">
    <source>
        <dbReference type="SAM" id="MobiDB-lite"/>
    </source>
</evidence>
<dbReference type="SUPFAM" id="SSF54403">
    <property type="entry name" value="Cystatin/monellin"/>
    <property type="match status" value="1"/>
</dbReference>
<sequence>MCLINMYAFFLFACCLGFCLGGIMHGGKKNITELDAESFHFGMLLRLANLECNKATNFSHWFVEDGGVKGTKEFTLQDTTDYLYEFEFEQKETVCDRQETINSDPKPACNELKNGVELVCSVEAIHGRFTHETEVKVTGVRVKNETDGDNDGPDAEGDENNDANNGDYDADVM</sequence>
<dbReference type="AlphaFoldDB" id="A0A4S2MGS7"/>
<dbReference type="EMBL" id="SJOL01000240">
    <property type="protein sequence ID" value="TGZ75903.1"/>
    <property type="molecule type" value="Genomic_DNA"/>
</dbReference>
<feature type="chain" id="PRO_5020224930" description="Cystatin domain-containing protein" evidence="2">
    <location>
        <begin position="22"/>
        <end position="173"/>
    </location>
</feature>
<accession>A0A4S2MGS7</accession>
<name>A0A4S2MGS7_OPIFE</name>
<protein>
    <recommendedName>
        <fullName evidence="5">Cystatin domain-containing protein</fullName>
    </recommendedName>
</protein>
<feature type="compositionally biased region" description="Acidic residues" evidence="1">
    <location>
        <begin position="147"/>
        <end position="161"/>
    </location>
</feature>